<evidence type="ECO:0008006" key="3">
    <source>
        <dbReference type="Google" id="ProtNLM"/>
    </source>
</evidence>
<dbReference type="EMBL" id="NIQC01000003">
    <property type="protein sequence ID" value="OWZ84629.1"/>
    <property type="molecule type" value="Genomic_DNA"/>
</dbReference>
<dbReference type="SUPFAM" id="SSF56672">
    <property type="entry name" value="DNA/RNA polymerases"/>
    <property type="match status" value="1"/>
</dbReference>
<protein>
    <recommendedName>
        <fullName evidence="3">Reverse transcriptase domain-containing protein</fullName>
    </recommendedName>
</protein>
<organism evidence="1 2">
    <name type="scientific">Natranaerobius trueperi</name>
    <dbReference type="NCBI Taxonomy" id="759412"/>
    <lineage>
        <taxon>Bacteria</taxon>
        <taxon>Bacillati</taxon>
        <taxon>Bacillota</taxon>
        <taxon>Clostridia</taxon>
        <taxon>Natranaerobiales</taxon>
        <taxon>Natranaerobiaceae</taxon>
        <taxon>Natranaerobius</taxon>
    </lineage>
</organism>
<name>A0A226C2F8_9FIRM</name>
<sequence length="106" mass="12180">MHLNQNWTEISEQILSGTYQPEPVRRVEIPKLDGGTRELGIPTVTDRFFQQAIAQQLSLLLDGTFSEHSRNIAMVSVLEKGRTMQLTNRKAYWRIAKSPILQRTLD</sequence>
<comment type="caution">
    <text evidence="1">The sequence shown here is derived from an EMBL/GenBank/DDBJ whole genome shotgun (WGS) entry which is preliminary data.</text>
</comment>
<evidence type="ECO:0000313" key="1">
    <source>
        <dbReference type="EMBL" id="OWZ84629.1"/>
    </source>
</evidence>
<gene>
    <name evidence="1" type="ORF">CDO51_02390</name>
</gene>
<dbReference type="Proteomes" id="UP000214588">
    <property type="component" value="Unassembled WGS sequence"/>
</dbReference>
<proteinExistence type="predicted"/>
<keyword evidence="2" id="KW-1185">Reference proteome</keyword>
<dbReference type="AlphaFoldDB" id="A0A226C2F8"/>
<reference evidence="1 2" key="1">
    <citation type="submission" date="2017-06" db="EMBL/GenBank/DDBJ databases">
        <title>Draft Genome Sequence of Natranaerobius trueperi halophilic, alkalithermophilic bacteria from soda lakes.</title>
        <authorList>
            <person name="Zhao B."/>
        </authorList>
    </citation>
    <scope>NUCLEOTIDE SEQUENCE [LARGE SCALE GENOMIC DNA]</scope>
    <source>
        <strain evidence="1 2">DSM 18760</strain>
    </source>
</reference>
<dbReference type="InterPro" id="IPR043502">
    <property type="entry name" value="DNA/RNA_pol_sf"/>
</dbReference>
<accession>A0A226C2F8</accession>
<evidence type="ECO:0000313" key="2">
    <source>
        <dbReference type="Proteomes" id="UP000214588"/>
    </source>
</evidence>